<evidence type="ECO:0000313" key="2">
    <source>
        <dbReference type="Proteomes" id="UP000030748"/>
    </source>
</evidence>
<evidence type="ECO:0000313" key="1">
    <source>
        <dbReference type="EMBL" id="EYU17394.1"/>
    </source>
</evidence>
<sequence length="88" mass="10250">MLNHVDYRATIVSCVRWVDGCSKSKIGISMIHRYRCFCDSPFLSMLLISTRLFVDMKGNISNILQIVVTLLQLDYFKIGNFVFYLYVD</sequence>
<reference evidence="1 2" key="1">
    <citation type="journal article" date="2013" name="Proc. Natl. Acad. Sci. U.S.A.">
        <title>Fine-scale variation in meiotic recombination in Mimulus inferred from population shotgun sequencing.</title>
        <authorList>
            <person name="Hellsten U."/>
            <person name="Wright K.M."/>
            <person name="Jenkins J."/>
            <person name="Shu S."/>
            <person name="Yuan Y."/>
            <person name="Wessler S.R."/>
            <person name="Schmutz J."/>
            <person name="Willis J.H."/>
            <person name="Rokhsar D.S."/>
        </authorList>
    </citation>
    <scope>NUCLEOTIDE SEQUENCE [LARGE SCALE GENOMIC DNA]</scope>
    <source>
        <strain evidence="2">cv. DUN x IM62</strain>
    </source>
</reference>
<protein>
    <submittedName>
        <fullName evidence="1">Uncharacterized protein</fullName>
    </submittedName>
</protein>
<dbReference type="Proteomes" id="UP000030748">
    <property type="component" value="Unassembled WGS sequence"/>
</dbReference>
<proteinExistence type="predicted"/>
<dbReference type="AlphaFoldDB" id="A0A022PPR1"/>
<accession>A0A022PPR1</accession>
<gene>
    <name evidence="1" type="ORF">MIMGU_mgv1a017217mg</name>
</gene>
<keyword evidence="2" id="KW-1185">Reference proteome</keyword>
<name>A0A022PPR1_ERYGU</name>
<organism evidence="1 2">
    <name type="scientific">Erythranthe guttata</name>
    <name type="common">Yellow monkey flower</name>
    <name type="synonym">Mimulus guttatus</name>
    <dbReference type="NCBI Taxonomy" id="4155"/>
    <lineage>
        <taxon>Eukaryota</taxon>
        <taxon>Viridiplantae</taxon>
        <taxon>Streptophyta</taxon>
        <taxon>Embryophyta</taxon>
        <taxon>Tracheophyta</taxon>
        <taxon>Spermatophyta</taxon>
        <taxon>Magnoliopsida</taxon>
        <taxon>eudicotyledons</taxon>
        <taxon>Gunneridae</taxon>
        <taxon>Pentapetalae</taxon>
        <taxon>asterids</taxon>
        <taxon>lamiids</taxon>
        <taxon>Lamiales</taxon>
        <taxon>Phrymaceae</taxon>
        <taxon>Erythranthe</taxon>
    </lineage>
</organism>
<dbReference type="EMBL" id="KI632379">
    <property type="protein sequence ID" value="EYU17394.1"/>
    <property type="molecule type" value="Genomic_DNA"/>
</dbReference>